<organism evidence="5 6">
    <name type="scientific">Friedmanniomyces endolithicus</name>
    <dbReference type="NCBI Taxonomy" id="329885"/>
    <lineage>
        <taxon>Eukaryota</taxon>
        <taxon>Fungi</taxon>
        <taxon>Dikarya</taxon>
        <taxon>Ascomycota</taxon>
        <taxon>Pezizomycotina</taxon>
        <taxon>Dothideomycetes</taxon>
        <taxon>Dothideomycetidae</taxon>
        <taxon>Mycosphaerellales</taxon>
        <taxon>Teratosphaeriaceae</taxon>
        <taxon>Friedmanniomyces</taxon>
    </lineage>
</organism>
<protein>
    <recommendedName>
        <fullName evidence="4">Nucleoporin Nup133/Nup155-like N-terminal domain-containing protein</fullName>
    </recommendedName>
</protein>
<dbReference type="GO" id="GO:0017056">
    <property type="term" value="F:structural constituent of nuclear pore"/>
    <property type="evidence" value="ECO:0007669"/>
    <property type="project" value="InterPro"/>
</dbReference>
<feature type="non-terminal residue" evidence="5">
    <location>
        <position position="131"/>
    </location>
</feature>
<gene>
    <name evidence="5" type="ORF">LTR91_026946</name>
</gene>
<proteinExistence type="predicted"/>
<dbReference type="Pfam" id="PF08801">
    <property type="entry name" value="Nucleoporin_N"/>
    <property type="match status" value="1"/>
</dbReference>
<dbReference type="GO" id="GO:0036228">
    <property type="term" value="P:protein localization to nuclear inner membrane"/>
    <property type="evidence" value="ECO:0007669"/>
    <property type="project" value="TreeGrafter"/>
</dbReference>
<comment type="caution">
    <text evidence="5">The sequence shown here is derived from an EMBL/GenBank/DDBJ whole genome shotgun (WGS) entry which is preliminary data.</text>
</comment>
<dbReference type="GO" id="GO:0044611">
    <property type="term" value="C:nuclear pore inner ring"/>
    <property type="evidence" value="ECO:0007669"/>
    <property type="project" value="TreeGrafter"/>
</dbReference>
<dbReference type="Proteomes" id="UP001175353">
    <property type="component" value="Unassembled WGS sequence"/>
</dbReference>
<dbReference type="EMBL" id="JAUJLE010001702">
    <property type="protein sequence ID" value="KAK0948824.1"/>
    <property type="molecule type" value="Genomic_DNA"/>
</dbReference>
<keyword evidence="3" id="KW-0539">Nucleus</keyword>
<evidence type="ECO:0000256" key="2">
    <source>
        <dbReference type="ARBA" id="ARBA00022448"/>
    </source>
</evidence>
<dbReference type="GO" id="GO:0000972">
    <property type="term" value="P:transcription-dependent tethering of RNA polymerase II gene DNA at nuclear periphery"/>
    <property type="evidence" value="ECO:0007669"/>
    <property type="project" value="TreeGrafter"/>
</dbReference>
<dbReference type="InterPro" id="IPR004870">
    <property type="entry name" value="Nucleoporin_Nup155"/>
</dbReference>
<evidence type="ECO:0000313" key="6">
    <source>
        <dbReference type="Proteomes" id="UP001175353"/>
    </source>
</evidence>
<dbReference type="GO" id="GO:0006606">
    <property type="term" value="P:protein import into nucleus"/>
    <property type="evidence" value="ECO:0007669"/>
    <property type="project" value="TreeGrafter"/>
</dbReference>
<comment type="subcellular location">
    <subcellularLocation>
        <location evidence="1">Nucleus</location>
    </subcellularLocation>
</comment>
<sequence>MSGEYEMPTNPAWLPYQKLRMYDLPSSIIEQANQTVGGLQMGVMPGLGHCWAVMDNYLYLWDYTVHNPDWIGYEENPHPITAVNLIKPKSWVFVKEITHLIVVATSDTMLLLGVSTQTTQTGAKTVALYNT</sequence>
<dbReference type="InterPro" id="IPR014908">
    <property type="entry name" value="Nucleoporin_Nup133/Nup155_N"/>
</dbReference>
<reference evidence="5" key="1">
    <citation type="submission" date="2023-06" db="EMBL/GenBank/DDBJ databases">
        <title>Black Yeasts Isolated from many extreme environments.</title>
        <authorList>
            <person name="Coleine C."/>
            <person name="Stajich J.E."/>
            <person name="Selbmann L."/>
        </authorList>
    </citation>
    <scope>NUCLEOTIDE SEQUENCE</scope>
    <source>
        <strain evidence="5">CCFEE 5200</strain>
    </source>
</reference>
<name>A0AAN6GX00_9PEZI</name>
<dbReference type="AlphaFoldDB" id="A0AAN6GX00"/>
<keyword evidence="2" id="KW-0813">Transport</keyword>
<evidence type="ECO:0000256" key="3">
    <source>
        <dbReference type="ARBA" id="ARBA00023242"/>
    </source>
</evidence>
<evidence type="ECO:0000256" key="1">
    <source>
        <dbReference type="ARBA" id="ARBA00004123"/>
    </source>
</evidence>
<dbReference type="PANTHER" id="PTHR10350:SF6">
    <property type="entry name" value="NUCLEAR PORE COMPLEX PROTEIN NUP155"/>
    <property type="match status" value="1"/>
</dbReference>
<keyword evidence="6" id="KW-1185">Reference proteome</keyword>
<dbReference type="PANTHER" id="PTHR10350">
    <property type="entry name" value="NUCLEAR PORE COMPLEX PROTEIN NUP155"/>
    <property type="match status" value="1"/>
</dbReference>
<evidence type="ECO:0000313" key="5">
    <source>
        <dbReference type="EMBL" id="KAK0948824.1"/>
    </source>
</evidence>
<accession>A0AAN6GX00</accession>
<feature type="domain" description="Nucleoporin Nup133/Nup155-like N-terminal" evidence="4">
    <location>
        <begin position="20"/>
        <end position="121"/>
    </location>
</feature>
<evidence type="ECO:0000259" key="4">
    <source>
        <dbReference type="Pfam" id="PF08801"/>
    </source>
</evidence>
<dbReference type="GO" id="GO:0006405">
    <property type="term" value="P:RNA export from nucleus"/>
    <property type="evidence" value="ECO:0007669"/>
    <property type="project" value="TreeGrafter"/>
</dbReference>